<organism evidence="1 2">
    <name type="scientific">Lipingzhangella rawalii</name>
    <dbReference type="NCBI Taxonomy" id="2055835"/>
    <lineage>
        <taxon>Bacteria</taxon>
        <taxon>Bacillati</taxon>
        <taxon>Actinomycetota</taxon>
        <taxon>Actinomycetes</taxon>
        <taxon>Streptosporangiales</taxon>
        <taxon>Nocardiopsidaceae</taxon>
        <taxon>Lipingzhangella</taxon>
    </lineage>
</organism>
<gene>
    <name evidence="1" type="ORF">RIF23_10450</name>
</gene>
<proteinExistence type="predicted"/>
<evidence type="ECO:0000313" key="2">
    <source>
        <dbReference type="Proteomes" id="UP001250214"/>
    </source>
</evidence>
<reference evidence="2" key="1">
    <citation type="submission" date="2023-07" db="EMBL/GenBank/DDBJ databases">
        <title>Novel species in the genus Lipingzhangella isolated from Sambhar Salt Lake.</title>
        <authorList>
            <person name="Jiya N."/>
            <person name="Kajale S."/>
            <person name="Sharma A."/>
        </authorList>
    </citation>
    <scope>NUCLEOTIDE SEQUENCE [LARGE SCALE GENOMIC DNA]</scope>
    <source>
        <strain evidence="2">LS1_29</strain>
    </source>
</reference>
<sequence>MFDVRGCRCQVGGDEAASALLEVRASVDSEAKPGWGEIVTGYTASQLHRAEANR</sequence>
<accession>A0ABU2H5Y1</accession>
<comment type="caution">
    <text evidence="1">The sequence shown here is derived from an EMBL/GenBank/DDBJ whole genome shotgun (WGS) entry which is preliminary data.</text>
</comment>
<dbReference type="EMBL" id="JAVLVT010000004">
    <property type="protein sequence ID" value="MDS1270719.1"/>
    <property type="molecule type" value="Genomic_DNA"/>
</dbReference>
<dbReference type="Proteomes" id="UP001250214">
    <property type="component" value="Unassembled WGS sequence"/>
</dbReference>
<protein>
    <submittedName>
        <fullName evidence="1">Uncharacterized protein</fullName>
    </submittedName>
</protein>
<name>A0ABU2H5Y1_9ACTN</name>
<keyword evidence="2" id="KW-1185">Reference proteome</keyword>
<evidence type="ECO:0000313" key="1">
    <source>
        <dbReference type="EMBL" id="MDS1270719.1"/>
    </source>
</evidence>